<protein>
    <recommendedName>
        <fullName evidence="3">Preprotein translocase subunit SecB</fullName>
    </recommendedName>
</protein>
<dbReference type="Proteomes" id="UP000255167">
    <property type="component" value="Unassembled WGS sequence"/>
</dbReference>
<evidence type="ECO:0008006" key="3">
    <source>
        <dbReference type="Google" id="ProtNLM"/>
    </source>
</evidence>
<dbReference type="Gene3D" id="3.10.420.10">
    <property type="entry name" value="SecB-like"/>
    <property type="match status" value="1"/>
</dbReference>
<proteinExistence type="predicted"/>
<sequence length="134" mass="15464">MKIELINKKVESLVMTPLEGASSGKKTMKATVTLNNELYSNVKDAKLFRVRYFAYVTIEERLKMEITYDFDFRSEEDFSDDTAKSPEVRSLVPSIAYPYIKGYAEQIIHMSNLGSFNLPYFDFFTSPMEPNNSK</sequence>
<evidence type="ECO:0000313" key="2">
    <source>
        <dbReference type="Proteomes" id="UP000255167"/>
    </source>
</evidence>
<dbReference type="EMBL" id="UGNC01000005">
    <property type="protein sequence ID" value="STW46900.1"/>
    <property type="molecule type" value="Genomic_DNA"/>
</dbReference>
<gene>
    <name evidence="1" type="ORF">NCTC9617_03431</name>
</gene>
<dbReference type="RefSeq" id="WP_020947965.1">
    <property type="nucleotide sequence ID" value="NZ_BFCR01000084.1"/>
</dbReference>
<name>A0A378FTY5_KLEPN</name>
<dbReference type="SUPFAM" id="SSF54611">
    <property type="entry name" value="SecB-like"/>
    <property type="match status" value="1"/>
</dbReference>
<reference evidence="1 2" key="1">
    <citation type="submission" date="2018-06" db="EMBL/GenBank/DDBJ databases">
        <authorList>
            <consortium name="Pathogen Informatics"/>
            <person name="Doyle S."/>
        </authorList>
    </citation>
    <scope>NUCLEOTIDE SEQUENCE [LARGE SCALE GENOMIC DNA]</scope>
    <source>
        <strain evidence="1 2">NCTC9617</strain>
    </source>
</reference>
<evidence type="ECO:0000313" key="1">
    <source>
        <dbReference type="EMBL" id="STW46900.1"/>
    </source>
</evidence>
<accession>A0A378FTY5</accession>
<dbReference type="InterPro" id="IPR035958">
    <property type="entry name" value="SecB-like_sf"/>
</dbReference>
<dbReference type="AlphaFoldDB" id="A0A378FTY5"/>
<organism evidence="1 2">
    <name type="scientific">Klebsiella pneumoniae</name>
    <dbReference type="NCBI Taxonomy" id="573"/>
    <lineage>
        <taxon>Bacteria</taxon>
        <taxon>Pseudomonadati</taxon>
        <taxon>Pseudomonadota</taxon>
        <taxon>Gammaproteobacteria</taxon>
        <taxon>Enterobacterales</taxon>
        <taxon>Enterobacteriaceae</taxon>
        <taxon>Klebsiella/Raoultella group</taxon>
        <taxon>Klebsiella</taxon>
        <taxon>Klebsiella pneumoniae complex</taxon>
    </lineage>
</organism>